<protein>
    <submittedName>
        <fullName evidence="4">Uncharacterized protein LOC104759562</fullName>
    </submittedName>
</protein>
<reference evidence="3" key="1">
    <citation type="journal article" date="2014" name="Nat. Commun.">
        <title>The emerging biofuel crop Camelina sativa retains a highly undifferentiated hexaploid genome structure.</title>
        <authorList>
            <person name="Kagale S."/>
            <person name="Koh C."/>
            <person name="Nixon J."/>
            <person name="Bollina V."/>
            <person name="Clarke W.E."/>
            <person name="Tuteja R."/>
            <person name="Spillane C."/>
            <person name="Robinson S.J."/>
            <person name="Links M.G."/>
            <person name="Clarke C."/>
            <person name="Higgins E.E."/>
            <person name="Huebert T."/>
            <person name="Sharpe A.G."/>
            <person name="Parkin I.A."/>
        </authorList>
    </citation>
    <scope>NUCLEOTIDE SEQUENCE [LARGE SCALE GENOMIC DNA]</scope>
    <source>
        <strain evidence="3">cv. DH55</strain>
    </source>
</reference>
<keyword evidence="1" id="KW-0175">Coiled coil</keyword>
<dbReference type="Proteomes" id="UP000694864">
    <property type="component" value="Chromosome 17"/>
</dbReference>
<evidence type="ECO:0000313" key="4">
    <source>
        <dbReference type="RefSeq" id="XP_010480771.1"/>
    </source>
</evidence>
<feature type="region of interest" description="Disordered" evidence="2">
    <location>
        <begin position="37"/>
        <end position="59"/>
    </location>
</feature>
<dbReference type="Pfam" id="PF03004">
    <property type="entry name" value="Transposase_24"/>
    <property type="match status" value="1"/>
</dbReference>
<feature type="coiled-coil region" evidence="1">
    <location>
        <begin position="179"/>
        <end position="206"/>
    </location>
</feature>
<sequence length="280" mass="31705">MVSSVRISRVQPNWIGDTLWITMEDYWDTEEAQQRSKTYSDARMSDRNGLGPHVHLSGPKSYRQLQDEMVEELGREVRLGEVFIKAHTKPDGTYVDRKAEKIAGTYEKTVQERLSQLEAESFAVSDGESRPRDLTTEEYTEIFLESTEKDTRGTPYGVGSLKDCLVNGKHKQACGSSTFVALEEQLKEAQRMIEEQAAQLRRHDAETAVREAEQSKLIAAQAEQSKVIAAQKDKIDHLSVVEDFLRECDPRFENFVARKQTTTEPFLQDDPTPTLSTAAS</sequence>
<accession>A0ABM0X4Z2</accession>
<dbReference type="GeneID" id="104759562"/>
<feature type="compositionally biased region" description="Basic and acidic residues" evidence="2">
    <location>
        <begin position="37"/>
        <end position="46"/>
    </location>
</feature>
<evidence type="ECO:0000313" key="3">
    <source>
        <dbReference type="Proteomes" id="UP000694864"/>
    </source>
</evidence>
<proteinExistence type="predicted"/>
<evidence type="ECO:0000256" key="1">
    <source>
        <dbReference type="SAM" id="Coils"/>
    </source>
</evidence>
<name>A0ABM0X4Z2_CAMSA</name>
<reference evidence="4" key="2">
    <citation type="submission" date="2025-08" db="UniProtKB">
        <authorList>
            <consortium name="RefSeq"/>
        </authorList>
    </citation>
    <scope>IDENTIFICATION</scope>
    <source>
        <tissue evidence="4">Leaf</tissue>
    </source>
</reference>
<dbReference type="RefSeq" id="XP_010480771.1">
    <property type="nucleotide sequence ID" value="XM_010482469.1"/>
</dbReference>
<keyword evidence="3" id="KW-1185">Reference proteome</keyword>
<dbReference type="InterPro" id="IPR004252">
    <property type="entry name" value="Probable_transposase_24"/>
</dbReference>
<feature type="region of interest" description="Disordered" evidence="2">
    <location>
        <begin position="259"/>
        <end position="280"/>
    </location>
</feature>
<gene>
    <name evidence="4" type="primary">LOC104759562</name>
</gene>
<organism evidence="3 4">
    <name type="scientific">Camelina sativa</name>
    <name type="common">False flax</name>
    <name type="synonym">Myagrum sativum</name>
    <dbReference type="NCBI Taxonomy" id="90675"/>
    <lineage>
        <taxon>Eukaryota</taxon>
        <taxon>Viridiplantae</taxon>
        <taxon>Streptophyta</taxon>
        <taxon>Embryophyta</taxon>
        <taxon>Tracheophyta</taxon>
        <taxon>Spermatophyta</taxon>
        <taxon>Magnoliopsida</taxon>
        <taxon>eudicotyledons</taxon>
        <taxon>Gunneridae</taxon>
        <taxon>Pentapetalae</taxon>
        <taxon>rosids</taxon>
        <taxon>malvids</taxon>
        <taxon>Brassicales</taxon>
        <taxon>Brassicaceae</taxon>
        <taxon>Camelineae</taxon>
        <taxon>Camelina</taxon>
    </lineage>
</organism>
<evidence type="ECO:0000256" key="2">
    <source>
        <dbReference type="SAM" id="MobiDB-lite"/>
    </source>
</evidence>